<reference evidence="12 13" key="1">
    <citation type="submission" date="2023-07" db="EMBL/GenBank/DDBJ databases">
        <title>Sorghum-associated microbial communities from plants grown in Nebraska, USA.</title>
        <authorList>
            <person name="Schachtman D."/>
        </authorList>
    </citation>
    <scope>NUCLEOTIDE SEQUENCE [LARGE SCALE GENOMIC DNA]</scope>
    <source>
        <strain evidence="12 13">BE190</strain>
    </source>
</reference>
<feature type="region of interest" description="Disordered" evidence="10">
    <location>
        <begin position="361"/>
        <end position="388"/>
    </location>
</feature>
<evidence type="ECO:0000313" key="13">
    <source>
        <dbReference type="Proteomes" id="UP001253595"/>
    </source>
</evidence>
<dbReference type="SMART" id="SM00637">
    <property type="entry name" value="CBD_II"/>
    <property type="match status" value="1"/>
</dbReference>
<evidence type="ECO:0000256" key="5">
    <source>
        <dbReference type="ARBA" id="ARBA00023157"/>
    </source>
</evidence>
<dbReference type="GO" id="GO:0008810">
    <property type="term" value="F:cellulase activity"/>
    <property type="evidence" value="ECO:0007669"/>
    <property type="project" value="UniProtKB-EC"/>
</dbReference>
<dbReference type="InterPro" id="IPR001919">
    <property type="entry name" value="CBD2"/>
</dbReference>
<evidence type="ECO:0000256" key="10">
    <source>
        <dbReference type="SAM" id="MobiDB-lite"/>
    </source>
</evidence>
<keyword evidence="4 9" id="KW-0136">Cellulose degradation</keyword>
<evidence type="ECO:0000256" key="2">
    <source>
        <dbReference type="ARBA" id="ARBA00022729"/>
    </source>
</evidence>
<evidence type="ECO:0000256" key="3">
    <source>
        <dbReference type="ARBA" id="ARBA00022801"/>
    </source>
</evidence>
<name>A0ABU1V3M5_9GAMM</name>
<keyword evidence="7 9" id="KW-0326">Glycosidase</keyword>
<evidence type="ECO:0000256" key="9">
    <source>
        <dbReference type="RuleBase" id="RU361153"/>
    </source>
</evidence>
<dbReference type="InterPro" id="IPR008965">
    <property type="entry name" value="CBM2/CBM3_carb-bd_dom_sf"/>
</dbReference>
<comment type="caution">
    <text evidence="12">The sequence shown here is derived from an EMBL/GenBank/DDBJ whole genome shotgun (WGS) entry which is preliminary data.</text>
</comment>
<dbReference type="SUPFAM" id="SSF49384">
    <property type="entry name" value="Carbohydrate-binding domain"/>
    <property type="match status" value="1"/>
</dbReference>
<dbReference type="PANTHER" id="PTHR34142:SF1">
    <property type="entry name" value="GLYCOSIDE HYDROLASE FAMILY 5 DOMAIN-CONTAINING PROTEIN"/>
    <property type="match status" value="1"/>
</dbReference>
<dbReference type="Gene3D" id="2.60.40.290">
    <property type="match status" value="1"/>
</dbReference>
<gene>
    <name evidence="12" type="ORF">J2X05_004113</name>
</gene>
<evidence type="ECO:0000256" key="6">
    <source>
        <dbReference type="ARBA" id="ARBA00023277"/>
    </source>
</evidence>
<dbReference type="PROSITE" id="PS51173">
    <property type="entry name" value="CBM2"/>
    <property type="match status" value="1"/>
</dbReference>
<dbReference type="Gene3D" id="3.20.20.80">
    <property type="entry name" value="Glycosidases"/>
    <property type="match status" value="1"/>
</dbReference>
<dbReference type="PANTHER" id="PTHR34142">
    <property type="entry name" value="ENDO-BETA-1,4-GLUCANASE A"/>
    <property type="match status" value="1"/>
</dbReference>
<keyword evidence="2" id="KW-0732">Signal</keyword>
<dbReference type="Pfam" id="PF00150">
    <property type="entry name" value="Cellulase"/>
    <property type="match status" value="1"/>
</dbReference>
<dbReference type="EC" id="3.2.1.4" evidence="9"/>
<sequence>MKKLLNSPLAGISHSIRKFTRVAATVALVAQAGHAIADVAPLSVQGNKILAGGQPASFSGMSMFWSNTGWGGEKFYNAQAVSWLKTDWNAKLIRAAMGVEDAGGYLTDPANKTRVMTVVDAAIANDMYVIIDWHSHNAHQYKTQSIAFFKEMATKYGNKNHVIYEIYNEPLQVSWSSVIKPYAQDVIAAIRAIDPDNLIIVGTPTWSQDVDAASRDPIAGTNIAYTLHFYAGTHGQSLRDKATTALNNGIALFVTEWGSVNADGNGGVANSETNAWVSFMKANNISNANWSLNDKAEGASALVPGASPNGSWATSQLTASGAFAKSITLGWPSYSGGTGSSAAPSSRSSSSIAAVSSSRSSIAPSSSSRSSVAPASSSRASSSVSAGSGKCTQVVSNQWNNGFTGAIRICNTGTSAINGWNLSWNYSDGTRVTNSWNANVTGSNPYTATPLSWNSSIQPGQCAEVGFQASKPGANVTTPTITGAVCK</sequence>
<proteinExistence type="inferred from homology"/>
<dbReference type="Pfam" id="PF00553">
    <property type="entry name" value="CBM_2"/>
    <property type="match status" value="1"/>
</dbReference>
<accession>A0ABU1V3M5</accession>
<keyword evidence="13" id="KW-1185">Reference proteome</keyword>
<dbReference type="GO" id="GO:0016740">
    <property type="term" value="F:transferase activity"/>
    <property type="evidence" value="ECO:0007669"/>
    <property type="project" value="UniProtKB-KW"/>
</dbReference>
<evidence type="ECO:0000313" key="12">
    <source>
        <dbReference type="EMBL" id="MDR7092073.1"/>
    </source>
</evidence>
<dbReference type="InterPro" id="IPR012291">
    <property type="entry name" value="CBM2_carb-bd_dom_sf"/>
</dbReference>
<feature type="compositionally biased region" description="Low complexity" evidence="10">
    <location>
        <begin position="361"/>
        <end position="386"/>
    </location>
</feature>
<keyword evidence="6 9" id="KW-0119">Carbohydrate metabolism</keyword>
<feature type="domain" description="CBM2" evidence="11">
    <location>
        <begin position="384"/>
        <end position="487"/>
    </location>
</feature>
<evidence type="ECO:0000256" key="4">
    <source>
        <dbReference type="ARBA" id="ARBA00023001"/>
    </source>
</evidence>
<organism evidence="12 13">
    <name type="scientific">Cellvibrio fibrivorans</name>
    <dbReference type="NCBI Taxonomy" id="126350"/>
    <lineage>
        <taxon>Bacteria</taxon>
        <taxon>Pseudomonadati</taxon>
        <taxon>Pseudomonadota</taxon>
        <taxon>Gammaproteobacteria</taxon>
        <taxon>Cellvibrionales</taxon>
        <taxon>Cellvibrionaceae</taxon>
        <taxon>Cellvibrio</taxon>
    </lineage>
</organism>
<dbReference type="InterPro" id="IPR017853">
    <property type="entry name" value="GH"/>
</dbReference>
<comment type="catalytic activity">
    <reaction evidence="1 9">
        <text>Endohydrolysis of (1-&gt;4)-beta-D-glucosidic linkages in cellulose, lichenin and cereal beta-D-glucans.</text>
        <dbReference type="EC" id="3.2.1.4"/>
    </reaction>
</comment>
<dbReference type="EMBL" id="JAVDVX010000010">
    <property type="protein sequence ID" value="MDR7092073.1"/>
    <property type="molecule type" value="Genomic_DNA"/>
</dbReference>
<dbReference type="InterPro" id="IPR001547">
    <property type="entry name" value="Glyco_hydro_5"/>
</dbReference>
<keyword evidence="12" id="KW-0808">Transferase</keyword>
<keyword evidence="3 9" id="KW-0378">Hydrolase</keyword>
<dbReference type="PROSITE" id="PS00659">
    <property type="entry name" value="GLYCOSYL_HYDROL_F5"/>
    <property type="match status" value="1"/>
</dbReference>
<evidence type="ECO:0000256" key="7">
    <source>
        <dbReference type="ARBA" id="ARBA00023295"/>
    </source>
</evidence>
<dbReference type="SUPFAM" id="SSF51445">
    <property type="entry name" value="(Trans)glycosidases"/>
    <property type="match status" value="1"/>
</dbReference>
<evidence type="ECO:0000259" key="11">
    <source>
        <dbReference type="PROSITE" id="PS51173"/>
    </source>
</evidence>
<evidence type="ECO:0000256" key="1">
    <source>
        <dbReference type="ARBA" id="ARBA00000966"/>
    </source>
</evidence>
<comment type="similarity">
    <text evidence="9">Belongs to the glycosyl hydrolase 5 (cellulase A) family.</text>
</comment>
<dbReference type="InterPro" id="IPR018087">
    <property type="entry name" value="Glyco_hydro_5_CS"/>
</dbReference>
<evidence type="ECO:0000256" key="8">
    <source>
        <dbReference type="ARBA" id="ARBA00023326"/>
    </source>
</evidence>
<dbReference type="GO" id="GO:0016162">
    <property type="term" value="F:cellulose 1,4-beta-cellobiosidase activity"/>
    <property type="evidence" value="ECO:0007669"/>
    <property type="project" value="UniProtKB-EC"/>
</dbReference>
<dbReference type="RefSeq" id="WP_310076071.1">
    <property type="nucleotide sequence ID" value="NZ_JAVDVX010000010.1"/>
</dbReference>
<keyword evidence="8 9" id="KW-0624">Polysaccharide degradation</keyword>
<protein>
    <recommendedName>
        <fullName evidence="9">Endoglucanase</fullName>
        <ecNumber evidence="9">3.2.1.4</ecNumber>
    </recommendedName>
</protein>
<keyword evidence="5" id="KW-1015">Disulfide bond</keyword>
<dbReference type="Proteomes" id="UP001253595">
    <property type="component" value="Unassembled WGS sequence"/>
</dbReference>